<protein>
    <submittedName>
        <fullName evidence="1">Uncharacterized protein</fullName>
    </submittedName>
</protein>
<proteinExistence type="predicted"/>
<keyword evidence="2" id="KW-1185">Reference proteome</keyword>
<evidence type="ECO:0000313" key="2">
    <source>
        <dbReference type="Proteomes" id="UP001313282"/>
    </source>
</evidence>
<name>A0AAN8MRC1_9PEZI</name>
<dbReference type="Proteomes" id="UP001313282">
    <property type="component" value="Unassembled WGS sequence"/>
</dbReference>
<reference evidence="1 2" key="1">
    <citation type="submission" date="2019-10" db="EMBL/GenBank/DDBJ databases">
        <authorList>
            <person name="Palmer J.M."/>
        </authorList>
    </citation>
    <scope>NUCLEOTIDE SEQUENCE [LARGE SCALE GENOMIC DNA]</scope>
    <source>
        <strain evidence="1 2">TWF718</strain>
    </source>
</reference>
<accession>A0AAN8MRC1</accession>
<dbReference type="AlphaFoldDB" id="A0AAN8MRC1"/>
<dbReference type="EMBL" id="JAVHNR010000010">
    <property type="protein sequence ID" value="KAK6331939.1"/>
    <property type="molecule type" value="Genomic_DNA"/>
</dbReference>
<gene>
    <name evidence="1" type="ORF">TWF718_002476</name>
</gene>
<evidence type="ECO:0000313" key="1">
    <source>
        <dbReference type="EMBL" id="KAK6331939.1"/>
    </source>
</evidence>
<organism evidence="1 2">
    <name type="scientific">Orbilia javanica</name>
    <dbReference type="NCBI Taxonomy" id="47235"/>
    <lineage>
        <taxon>Eukaryota</taxon>
        <taxon>Fungi</taxon>
        <taxon>Dikarya</taxon>
        <taxon>Ascomycota</taxon>
        <taxon>Pezizomycotina</taxon>
        <taxon>Orbiliomycetes</taxon>
        <taxon>Orbiliales</taxon>
        <taxon>Orbiliaceae</taxon>
        <taxon>Orbilia</taxon>
    </lineage>
</organism>
<sequence length="155" mass="17481">MKANPPFPFKMGVFKRKEDVPDWAACAVNIFDCAEDPLPLEHDQISGHIELRRFCSNALGHIYSSISELNEANELRELGYKWIIRSVHIDWEDDPNTQFIVVFELRNARAAFDAVFGAHSFDNLRISDAPGGFTPTDSSEASGFLRKVVFDSDSD</sequence>
<comment type="caution">
    <text evidence="1">The sequence shown here is derived from an EMBL/GenBank/DDBJ whole genome shotgun (WGS) entry which is preliminary data.</text>
</comment>